<dbReference type="EMBL" id="SNWP01000012">
    <property type="protein sequence ID" value="TDO25876.1"/>
    <property type="molecule type" value="Genomic_DNA"/>
</dbReference>
<feature type="transmembrane region" description="Helical" evidence="1">
    <location>
        <begin position="12"/>
        <end position="31"/>
    </location>
</feature>
<sequence length="826" mass="92407">MKQFQWKSLLPHAIAVGIFLIIAVIFCKPALEGKVLSQTDVMHWKGMAQDLFNYKEKHGHYPLWNNNLFGGMPAYQIAMEAANPITPVYFHQLFMLFMGKPIGYFFLLCIGFYFLSQVIGTKSWIGILGSIAYAYATYDPVILSAGHDTKMQAMGYMPALLGALWLIYKKEYWWGAALTALFGYLLIAMNHLQVTYYFLIMAGFMTIGFIIQWIKQKDYKHLGISLLLALSMGLLSVGPNIVSLATTRDYANATMRGNAPALDSTGNVTVRKGLATDYAFYYGSYGLTETYTFLVPGIYGGSSGGELDIHSNFAKRAIEKGIPEDQAAAFAGSMSTYWGPQPMTSGPVYFGAIICFLFILGMVYLKTWHRWWILAVCVLAVVMSWGSNFLSFNTFLFNNLPLYNKFRAPSIILILPQVLFPLLGMMALQQFLFEEKNKAVAMAALKKSVYIMAAFLLGAVLLYFSFDYAGKDDSLKGYLAQLLGGNQEEANGFYNALKDDRRSLFGSDLLRSIGFIVAAVGLLWLAVQQKIKTFYALIAILILSSADLFTVGKRYLNERNFQEAEVVNEAQFAPTAIDKQILSDTTKPRVLNLTVDPYTDAITAYHHRSVGGYHPAKLSSYNDLITFQLAKQPMNMSVLNMLNTRYVIVPDPQQNGQPSLQINPAALGHAWFVKGIQYEKDAGAAMRAMNRFSPADTAIVEEQYKNNIPFTPVYDSSATITQIINDNDIVRYRSTSNSNQFAVFSEIFYDRGWKATIDGKEVPIVKVNYVLRGLAIPAGNHEIVFEFKPASYYNSAKIAVISSAPIWILLILAVFFSLRKKREEQA</sequence>
<protein>
    <submittedName>
        <fullName evidence="2">Membrane protein YfhO</fullName>
    </submittedName>
</protein>
<keyword evidence="1" id="KW-1133">Transmembrane helix</keyword>
<organism evidence="2 3">
    <name type="scientific">Sediminibacterium goheungense</name>
    <dbReference type="NCBI Taxonomy" id="1086393"/>
    <lineage>
        <taxon>Bacteria</taxon>
        <taxon>Pseudomonadati</taxon>
        <taxon>Bacteroidota</taxon>
        <taxon>Chitinophagia</taxon>
        <taxon>Chitinophagales</taxon>
        <taxon>Chitinophagaceae</taxon>
        <taxon>Sediminibacterium</taxon>
    </lineage>
</organism>
<dbReference type="RefSeq" id="WP_133475362.1">
    <property type="nucleotide sequence ID" value="NZ_SNWP01000012.1"/>
</dbReference>
<feature type="transmembrane region" description="Helical" evidence="1">
    <location>
        <begin position="195"/>
        <end position="214"/>
    </location>
</feature>
<comment type="caution">
    <text evidence="2">The sequence shown here is derived from an EMBL/GenBank/DDBJ whole genome shotgun (WGS) entry which is preliminary data.</text>
</comment>
<dbReference type="Pfam" id="PF09586">
    <property type="entry name" value="YfhO"/>
    <property type="match status" value="1"/>
</dbReference>
<feature type="transmembrane region" description="Helical" evidence="1">
    <location>
        <begin position="348"/>
        <end position="365"/>
    </location>
</feature>
<feature type="transmembrane region" description="Helical" evidence="1">
    <location>
        <begin position="172"/>
        <end position="189"/>
    </location>
</feature>
<accession>A0A4R6IV77</accession>
<feature type="transmembrane region" description="Helical" evidence="1">
    <location>
        <begin position="798"/>
        <end position="818"/>
    </location>
</feature>
<feature type="transmembrane region" description="Helical" evidence="1">
    <location>
        <begin position="534"/>
        <end position="552"/>
    </location>
</feature>
<evidence type="ECO:0000256" key="1">
    <source>
        <dbReference type="SAM" id="Phobius"/>
    </source>
</evidence>
<feature type="transmembrane region" description="Helical" evidence="1">
    <location>
        <begin position="509"/>
        <end position="527"/>
    </location>
</feature>
<keyword evidence="1" id="KW-0812">Transmembrane</keyword>
<feature type="transmembrane region" description="Helical" evidence="1">
    <location>
        <begin position="372"/>
        <end position="390"/>
    </location>
</feature>
<name>A0A4R6IV77_9BACT</name>
<proteinExistence type="predicted"/>
<dbReference type="OrthoDB" id="9772884at2"/>
<feature type="transmembrane region" description="Helical" evidence="1">
    <location>
        <begin position="449"/>
        <end position="466"/>
    </location>
</feature>
<keyword evidence="1" id="KW-0472">Membrane</keyword>
<dbReference type="InterPro" id="IPR018580">
    <property type="entry name" value="Uncharacterised_YfhO"/>
</dbReference>
<reference evidence="2 3" key="1">
    <citation type="submission" date="2019-03" db="EMBL/GenBank/DDBJ databases">
        <title>Genomic Encyclopedia of Archaeal and Bacterial Type Strains, Phase II (KMG-II): from individual species to whole genera.</title>
        <authorList>
            <person name="Goeker M."/>
        </authorList>
    </citation>
    <scope>NUCLEOTIDE SEQUENCE [LARGE SCALE GENOMIC DNA]</scope>
    <source>
        <strain evidence="2 3">DSM 28323</strain>
    </source>
</reference>
<dbReference type="PANTHER" id="PTHR38454:SF1">
    <property type="entry name" value="INTEGRAL MEMBRANE PROTEIN"/>
    <property type="match status" value="1"/>
</dbReference>
<feature type="transmembrane region" description="Helical" evidence="1">
    <location>
        <begin position="226"/>
        <end position="246"/>
    </location>
</feature>
<dbReference type="PANTHER" id="PTHR38454">
    <property type="entry name" value="INTEGRAL MEMBRANE PROTEIN-RELATED"/>
    <property type="match status" value="1"/>
</dbReference>
<evidence type="ECO:0000313" key="3">
    <source>
        <dbReference type="Proteomes" id="UP000295741"/>
    </source>
</evidence>
<feature type="transmembrane region" description="Helical" evidence="1">
    <location>
        <begin position="124"/>
        <end position="145"/>
    </location>
</feature>
<dbReference type="AlphaFoldDB" id="A0A4R6IV77"/>
<evidence type="ECO:0000313" key="2">
    <source>
        <dbReference type="EMBL" id="TDO25876.1"/>
    </source>
</evidence>
<feature type="transmembrane region" description="Helical" evidence="1">
    <location>
        <begin position="410"/>
        <end position="428"/>
    </location>
</feature>
<gene>
    <name evidence="2" type="ORF">BC659_2800</name>
</gene>
<keyword evidence="3" id="KW-1185">Reference proteome</keyword>
<dbReference type="Proteomes" id="UP000295741">
    <property type="component" value="Unassembled WGS sequence"/>
</dbReference>
<feature type="transmembrane region" description="Helical" evidence="1">
    <location>
        <begin position="93"/>
        <end position="115"/>
    </location>
</feature>